<comment type="caution">
    <text evidence="2">The sequence shown here is derived from an EMBL/GenBank/DDBJ whole genome shotgun (WGS) entry which is preliminary data.</text>
</comment>
<name>A0A8H4J6W8_9PEZI</name>
<dbReference type="PROSITE" id="PS50097">
    <property type="entry name" value="BTB"/>
    <property type="match status" value="1"/>
</dbReference>
<dbReference type="Proteomes" id="UP000572817">
    <property type="component" value="Unassembled WGS sequence"/>
</dbReference>
<dbReference type="Gene3D" id="3.30.710.10">
    <property type="entry name" value="Potassium Channel Kv1.1, Chain A"/>
    <property type="match status" value="1"/>
</dbReference>
<evidence type="ECO:0000313" key="3">
    <source>
        <dbReference type="Proteomes" id="UP000572817"/>
    </source>
</evidence>
<feature type="domain" description="BTB" evidence="1">
    <location>
        <begin position="35"/>
        <end position="105"/>
    </location>
</feature>
<proteinExistence type="predicted"/>
<gene>
    <name evidence="2" type="ORF">GTA08_BOTSDO12388</name>
</gene>
<evidence type="ECO:0000259" key="1">
    <source>
        <dbReference type="PROSITE" id="PS50097"/>
    </source>
</evidence>
<dbReference type="OrthoDB" id="3649185at2759"/>
<dbReference type="CDD" id="cd18186">
    <property type="entry name" value="BTB_POZ_ZBTB_KLHL-like"/>
    <property type="match status" value="1"/>
</dbReference>
<protein>
    <recommendedName>
        <fullName evidence="1">BTB domain-containing protein</fullName>
    </recommendedName>
</protein>
<dbReference type="InterPro" id="IPR000210">
    <property type="entry name" value="BTB/POZ_dom"/>
</dbReference>
<dbReference type="SUPFAM" id="SSF54695">
    <property type="entry name" value="POZ domain"/>
    <property type="match status" value="1"/>
</dbReference>
<organism evidence="2 3">
    <name type="scientific">Botryosphaeria dothidea</name>
    <dbReference type="NCBI Taxonomy" id="55169"/>
    <lineage>
        <taxon>Eukaryota</taxon>
        <taxon>Fungi</taxon>
        <taxon>Dikarya</taxon>
        <taxon>Ascomycota</taxon>
        <taxon>Pezizomycotina</taxon>
        <taxon>Dothideomycetes</taxon>
        <taxon>Dothideomycetes incertae sedis</taxon>
        <taxon>Botryosphaeriales</taxon>
        <taxon>Botryosphaeriaceae</taxon>
        <taxon>Botryosphaeria</taxon>
    </lineage>
</organism>
<reference evidence="2" key="1">
    <citation type="submission" date="2020-04" db="EMBL/GenBank/DDBJ databases">
        <title>Genome Assembly and Annotation of Botryosphaeria dothidea sdau 11-99, a Latent Pathogen of Apple Fruit Ring Rot in China.</title>
        <authorList>
            <person name="Yu C."/>
            <person name="Diao Y."/>
            <person name="Lu Q."/>
            <person name="Zhao J."/>
            <person name="Cui S."/>
            <person name="Peng C."/>
            <person name="He B."/>
            <person name="Liu H."/>
        </authorList>
    </citation>
    <scope>NUCLEOTIDE SEQUENCE [LARGE SCALE GENOMIC DNA]</scope>
    <source>
        <strain evidence="2">Sdau11-99</strain>
    </source>
</reference>
<sequence>MFLSPEPKAITGKEQDARGALKKGLRNAFKNGDHSDITIKLSDGRELHCNRMIVFPQCDFFRAALEPGRFKVRRLHGDRGDAERSTEAVEAMLEFLYTADYSTDDELDLPDQLLFHLDM</sequence>
<keyword evidence="3" id="KW-1185">Reference proteome</keyword>
<dbReference type="EMBL" id="WWBZ02000007">
    <property type="protein sequence ID" value="KAF4312033.1"/>
    <property type="molecule type" value="Genomic_DNA"/>
</dbReference>
<dbReference type="InterPro" id="IPR011333">
    <property type="entry name" value="SKP1/BTB/POZ_sf"/>
</dbReference>
<dbReference type="Pfam" id="PF00651">
    <property type="entry name" value="BTB"/>
    <property type="match status" value="1"/>
</dbReference>
<accession>A0A8H4J6W8</accession>
<evidence type="ECO:0000313" key="2">
    <source>
        <dbReference type="EMBL" id="KAF4312033.1"/>
    </source>
</evidence>
<dbReference type="AlphaFoldDB" id="A0A8H4J6W8"/>